<feature type="compositionally biased region" description="Polar residues" evidence="7">
    <location>
        <begin position="1041"/>
        <end position="1053"/>
    </location>
</feature>
<keyword evidence="10" id="KW-1185">Reference proteome</keyword>
<evidence type="ECO:0000256" key="2">
    <source>
        <dbReference type="ARBA" id="ARBA00022603"/>
    </source>
</evidence>
<proteinExistence type="predicted"/>
<dbReference type="PRINTS" id="PR00507">
    <property type="entry name" value="N12N6MTFRASE"/>
</dbReference>
<dbReference type="InterPro" id="IPR050953">
    <property type="entry name" value="N4_N6_ade-DNA_methylase"/>
</dbReference>
<dbReference type="InterPro" id="IPR002052">
    <property type="entry name" value="DNA_methylase_N6_adenine_CS"/>
</dbReference>
<dbReference type="GO" id="GO:0003676">
    <property type="term" value="F:nucleic acid binding"/>
    <property type="evidence" value="ECO:0007669"/>
    <property type="project" value="InterPro"/>
</dbReference>
<dbReference type="GO" id="GO:0006304">
    <property type="term" value="P:DNA modification"/>
    <property type="evidence" value="ECO:0007669"/>
    <property type="project" value="InterPro"/>
</dbReference>
<dbReference type="PANTHER" id="PTHR33841">
    <property type="entry name" value="DNA METHYLTRANSFERASE YEEA-RELATED"/>
    <property type="match status" value="1"/>
</dbReference>
<dbReference type="InterPro" id="IPR011639">
    <property type="entry name" value="MethylTrfase_TaqI-like_dom"/>
</dbReference>
<feature type="coiled-coil region" evidence="6">
    <location>
        <begin position="1303"/>
        <end position="1333"/>
    </location>
</feature>
<dbReference type="NCBIfam" id="NF033452">
    <property type="entry name" value="BREX_1_MTaseX"/>
    <property type="match status" value="1"/>
</dbReference>
<dbReference type="GO" id="GO:0032259">
    <property type="term" value="P:methylation"/>
    <property type="evidence" value="ECO:0007669"/>
    <property type="project" value="UniProtKB-KW"/>
</dbReference>
<dbReference type="InterPro" id="IPR047939">
    <property type="entry name" value="BREX_1_PglX"/>
</dbReference>
<keyword evidence="2" id="KW-0489">Methyltransferase</keyword>
<dbReference type="PROSITE" id="PS00092">
    <property type="entry name" value="N6_MTASE"/>
    <property type="match status" value="1"/>
</dbReference>
<dbReference type="EC" id="2.1.1.72" evidence="1"/>
<organism evidence="9 10">
    <name type="scientific">Thiocapsa imhoffii</name>
    <dbReference type="NCBI Taxonomy" id="382777"/>
    <lineage>
        <taxon>Bacteria</taxon>
        <taxon>Pseudomonadati</taxon>
        <taxon>Pseudomonadota</taxon>
        <taxon>Gammaproteobacteria</taxon>
        <taxon>Chromatiales</taxon>
        <taxon>Chromatiaceae</taxon>
        <taxon>Thiocapsa</taxon>
    </lineage>
</organism>
<dbReference type="Pfam" id="PF07669">
    <property type="entry name" value="Eco57I"/>
    <property type="match status" value="1"/>
</dbReference>
<evidence type="ECO:0000313" key="9">
    <source>
        <dbReference type="EMBL" id="MBK1646573.1"/>
    </source>
</evidence>
<feature type="region of interest" description="Disordered" evidence="7">
    <location>
        <begin position="1173"/>
        <end position="1200"/>
    </location>
</feature>
<dbReference type="SUPFAM" id="SSF53335">
    <property type="entry name" value="S-adenosyl-L-methionine-dependent methyltransferases"/>
    <property type="match status" value="1"/>
</dbReference>
<comment type="catalytic activity">
    <reaction evidence="5">
        <text>a 2'-deoxyadenosine in DNA + S-adenosyl-L-methionine = an N(6)-methyl-2'-deoxyadenosine in DNA + S-adenosyl-L-homocysteine + H(+)</text>
        <dbReference type="Rhea" id="RHEA:15197"/>
        <dbReference type="Rhea" id="RHEA-COMP:12418"/>
        <dbReference type="Rhea" id="RHEA-COMP:12419"/>
        <dbReference type="ChEBI" id="CHEBI:15378"/>
        <dbReference type="ChEBI" id="CHEBI:57856"/>
        <dbReference type="ChEBI" id="CHEBI:59789"/>
        <dbReference type="ChEBI" id="CHEBI:90615"/>
        <dbReference type="ChEBI" id="CHEBI:90616"/>
        <dbReference type="EC" id="2.1.1.72"/>
    </reaction>
</comment>
<reference evidence="9 10" key="1">
    <citation type="journal article" date="2020" name="Microorganisms">
        <title>Osmotic Adaptation and Compatible Solute Biosynthesis of Phototrophic Bacteria as Revealed from Genome Analyses.</title>
        <authorList>
            <person name="Imhoff J.F."/>
            <person name="Rahn T."/>
            <person name="Kunzel S."/>
            <person name="Keller A."/>
            <person name="Neulinger S.C."/>
        </authorList>
    </citation>
    <scope>NUCLEOTIDE SEQUENCE [LARGE SCALE GENOMIC DNA]</scope>
    <source>
        <strain evidence="9 10">DSM 21303</strain>
    </source>
</reference>
<comment type="caution">
    <text evidence="9">The sequence shown here is derived from an EMBL/GenBank/DDBJ whole genome shotgun (WGS) entry which is preliminary data.</text>
</comment>
<protein>
    <recommendedName>
        <fullName evidence="1">site-specific DNA-methyltransferase (adenine-specific)</fullName>
        <ecNumber evidence="1">2.1.1.72</ecNumber>
    </recommendedName>
</protein>
<evidence type="ECO:0000313" key="10">
    <source>
        <dbReference type="Proteomes" id="UP001138802"/>
    </source>
</evidence>
<dbReference type="EMBL" id="NRSD01000028">
    <property type="protein sequence ID" value="MBK1646573.1"/>
    <property type="molecule type" value="Genomic_DNA"/>
</dbReference>
<keyword evidence="3" id="KW-0808">Transferase</keyword>
<feature type="region of interest" description="Disordered" evidence="7">
    <location>
        <begin position="1020"/>
        <end position="1090"/>
    </location>
</feature>
<accession>A0A9X0WL31</accession>
<evidence type="ECO:0000259" key="8">
    <source>
        <dbReference type="Pfam" id="PF07669"/>
    </source>
</evidence>
<keyword evidence="6" id="KW-0175">Coiled coil</keyword>
<keyword evidence="4" id="KW-0949">S-adenosyl-L-methionine</keyword>
<sequence>MQTAKLKTYAPKARRDFIAAVTRRAAKLGLTAKGVSPIRDEGQLVFIEGQPYPKSVGGQRAKLAKRIAQQGFEPVMEATAYTWFNRFAAIRYMELHGYLDHSFRVLSHPGGSALPEILEHAHHLDLPGLDRARVMDLKLDGTRDEELYRDLLLAQCRALHQAMPFLFESLDDATELLLPENLLQTDSLIRELVTAIPEDNWQEIEIIGWLYQFYISEKKDQVIGKVVKSEDIPAATQLFTPNWIVQYLVQNSVGRLWLMANPASTLTSQWPYYIQPAEQTPEVQAQLNALIQTRMDEDGGSLSPESITVLDPACGSGHILVVAYDVLKAIYLERGYQARAIPRLILEENLYGLDIDDRAAQMAGFALLMKARADDRRLLDQAPKLNVLSLQESKGLDADMLAQAINAGGAELVEVAQLRWLIDTFEHAKTFGSLIQTGQKHTSNLPKLQSIVHQSMQMGDLYAQAAAQDVLPLVQQAIVLGMQFDAVVANPPYMGSGGMNGLLRAFATNSFSDAKSDIFACFMERAYTLTKSTGYSAMVTMLGWMFLSSFQNMRERLLREKSIVTMAQIGYNSFPSMNSKIAQATAFSIFNRHVEGMSGVYIDLNGASQSANKEEVFLTQPAEDRFKVIGDDFSKFPSSTIAFWVPRFVMDIFASSPALGDIYSAKSGVMTGDDEFFLKYWYELDFSSIGFNCTSEKETLASQKFFPMNKEEGFRKWSGRYTTVLRYVNHGAEHAARDDINYRLREKGLYFKEGISWGDVTSGPISFRYQRSGLIFAARAPTIFSNDKVLLAFLNSKVANYFCGLINPTLSFNLIDLYQLPFLKADFNSFHPEIEKSVDALVKLSEGDWDVYERSWDFQSFPFLAVEAEPASLLEVTYSAWSTMNRETITEMQRIEGENNRLFINAYGLQDELTPDVPIEQITLTVNPAYRYGKKLADDDWSVEHGFGEELETRFREDTMQELVSYAIGCMMGRYRLDRPGLVYAHSGNERFWEIYEGGMRDEGRGVSKELSGSHRLAEIDGAGRASLPDDQDLSGGGTLRSEQSNSASSSFDTIEHRGGSCTPDQGGVSELPFDRPGVEGRSGNADVDRHQAGLRYESASRNDSLATDGAIEDAQCAAKQTRPSSLTPNPFPPDEDGILPITDTDWFDDDAAHRLVEFIAVAWGEVESGELRVESEDGERDRRKIDASENTPLTTHHSSLTTHLEENLSFLANNLSPKKGESSRDTIRRYLSDRFFKNHLQTYKNRPIYWCFSSGKQKAFQCLVYLHRYHEGTLARMRMEYVVPLQSKMAARIDKLSDDIQSASTSAQAKRLQKERDKLVKQLDELRRFDEQLRHYADQRIALDLDDGVKVNYGKFGNLLAEVKTVTGQKSD</sequence>
<dbReference type="PANTHER" id="PTHR33841:SF1">
    <property type="entry name" value="DNA METHYLTRANSFERASE A"/>
    <property type="match status" value="1"/>
</dbReference>
<dbReference type="GO" id="GO:0009007">
    <property type="term" value="F:site-specific DNA-methyltransferase (adenine-specific) activity"/>
    <property type="evidence" value="ECO:0007669"/>
    <property type="project" value="UniProtKB-EC"/>
</dbReference>
<evidence type="ECO:0000256" key="3">
    <source>
        <dbReference type="ARBA" id="ARBA00022679"/>
    </source>
</evidence>
<dbReference type="Proteomes" id="UP001138802">
    <property type="component" value="Unassembled WGS sequence"/>
</dbReference>
<evidence type="ECO:0000256" key="1">
    <source>
        <dbReference type="ARBA" id="ARBA00011900"/>
    </source>
</evidence>
<feature type="domain" description="Type II methyltransferase M.TaqI-like" evidence="8">
    <location>
        <begin position="348"/>
        <end position="571"/>
    </location>
</feature>
<evidence type="ECO:0000256" key="4">
    <source>
        <dbReference type="ARBA" id="ARBA00022691"/>
    </source>
</evidence>
<gene>
    <name evidence="9" type="ORF">CKO25_18375</name>
</gene>
<dbReference type="InterPro" id="IPR029063">
    <property type="entry name" value="SAM-dependent_MTases_sf"/>
</dbReference>
<feature type="compositionally biased region" description="Basic and acidic residues" evidence="7">
    <location>
        <begin position="1173"/>
        <end position="1188"/>
    </location>
</feature>
<evidence type="ECO:0000256" key="5">
    <source>
        <dbReference type="ARBA" id="ARBA00047942"/>
    </source>
</evidence>
<name>A0A9X0WL31_9GAMM</name>
<evidence type="ECO:0000256" key="6">
    <source>
        <dbReference type="SAM" id="Coils"/>
    </source>
</evidence>
<evidence type="ECO:0000256" key="7">
    <source>
        <dbReference type="SAM" id="MobiDB-lite"/>
    </source>
</evidence>
<dbReference type="Gene3D" id="3.40.50.150">
    <property type="entry name" value="Vaccinia Virus protein VP39"/>
    <property type="match status" value="1"/>
</dbReference>